<keyword evidence="2" id="KW-0805">Transcription regulation</keyword>
<keyword evidence="7" id="KW-1185">Reference proteome</keyword>
<dbReference type="SUPFAM" id="SSF53822">
    <property type="entry name" value="Periplasmic binding protein-like I"/>
    <property type="match status" value="1"/>
</dbReference>
<name>A0A2P8DDZ3_9ACTN</name>
<dbReference type="GO" id="GO:0000976">
    <property type="term" value="F:transcription cis-regulatory region binding"/>
    <property type="evidence" value="ECO:0007669"/>
    <property type="project" value="TreeGrafter"/>
</dbReference>
<dbReference type="InterPro" id="IPR046335">
    <property type="entry name" value="LacI/GalR-like_sensor"/>
</dbReference>
<dbReference type="SMART" id="SM00354">
    <property type="entry name" value="HTH_LACI"/>
    <property type="match status" value="1"/>
</dbReference>
<dbReference type="Gene3D" id="3.40.50.2300">
    <property type="match status" value="2"/>
</dbReference>
<dbReference type="InterPro" id="IPR000843">
    <property type="entry name" value="HTH_LacI"/>
</dbReference>
<evidence type="ECO:0000313" key="7">
    <source>
        <dbReference type="Proteomes" id="UP000240542"/>
    </source>
</evidence>
<dbReference type="GO" id="GO:0003700">
    <property type="term" value="F:DNA-binding transcription factor activity"/>
    <property type="evidence" value="ECO:0007669"/>
    <property type="project" value="TreeGrafter"/>
</dbReference>
<dbReference type="OrthoDB" id="9790412at2"/>
<dbReference type="CDD" id="cd01392">
    <property type="entry name" value="HTH_LacI"/>
    <property type="match status" value="1"/>
</dbReference>
<keyword evidence="1" id="KW-0678">Repressor</keyword>
<sequence>MTRPRRRVTQKDIARMTGVSQAVVSLVLNNRTDTGVRIAPETRARVLRAIRDTGYVADPAARSLVARRNRILAVFTAEGAFPHHDRYRQLLAGVEAGAERTGSDLLLLSSAPVSDGRRRIFRGDERFRLADGLLVLGGEVDRSELVRLADEEHPCVSVGPGGDPGGPVPSIGADYPAAAAALVRRAVRLGHTRLAYIGPGGPAAAGTGQGPEARTGLLRGFRAAVAAAGADGALIPAAAPGALLDALAGSRRTVAFVDEPADAAALAAIAAERGVGIPGDLSVVVPGLPPDTGQGAGGVAFSGSADPRAAMGRAAVGLLSAILDGADAPGPRLLDCAPVEGRTMAPPRRTGP</sequence>
<proteinExistence type="predicted"/>
<dbReference type="PANTHER" id="PTHR30146">
    <property type="entry name" value="LACI-RELATED TRANSCRIPTIONAL REPRESSOR"/>
    <property type="match status" value="1"/>
</dbReference>
<evidence type="ECO:0000259" key="5">
    <source>
        <dbReference type="PROSITE" id="PS50932"/>
    </source>
</evidence>
<dbReference type="EMBL" id="PYGA01000015">
    <property type="protein sequence ID" value="PSK95422.1"/>
    <property type="molecule type" value="Genomic_DNA"/>
</dbReference>
<dbReference type="RefSeq" id="WP_106584758.1">
    <property type="nucleotide sequence ID" value="NZ_PYGA01000015.1"/>
</dbReference>
<evidence type="ECO:0000256" key="2">
    <source>
        <dbReference type="ARBA" id="ARBA00023015"/>
    </source>
</evidence>
<dbReference type="PANTHER" id="PTHR30146:SF148">
    <property type="entry name" value="HTH-TYPE TRANSCRIPTIONAL REPRESSOR PURR-RELATED"/>
    <property type="match status" value="1"/>
</dbReference>
<evidence type="ECO:0000256" key="1">
    <source>
        <dbReference type="ARBA" id="ARBA00022491"/>
    </source>
</evidence>
<evidence type="ECO:0000313" key="6">
    <source>
        <dbReference type="EMBL" id="PSK95422.1"/>
    </source>
</evidence>
<dbReference type="Pfam" id="PF00356">
    <property type="entry name" value="LacI"/>
    <property type="match status" value="1"/>
</dbReference>
<dbReference type="AlphaFoldDB" id="A0A2P8DDZ3"/>
<dbReference type="Proteomes" id="UP000240542">
    <property type="component" value="Unassembled WGS sequence"/>
</dbReference>
<accession>A0A2P8DDZ3</accession>
<evidence type="ECO:0000256" key="3">
    <source>
        <dbReference type="ARBA" id="ARBA00023125"/>
    </source>
</evidence>
<dbReference type="InterPro" id="IPR010982">
    <property type="entry name" value="Lambda_DNA-bd_dom_sf"/>
</dbReference>
<feature type="domain" description="HTH lacI-type" evidence="5">
    <location>
        <begin position="8"/>
        <end position="66"/>
    </location>
</feature>
<protein>
    <submittedName>
        <fullName evidence="6">LacI family transcriptional regulator</fullName>
    </submittedName>
</protein>
<keyword evidence="3" id="KW-0238">DNA-binding</keyword>
<dbReference type="PROSITE" id="PS50932">
    <property type="entry name" value="HTH_LACI_2"/>
    <property type="match status" value="1"/>
</dbReference>
<dbReference type="InterPro" id="IPR028082">
    <property type="entry name" value="Peripla_BP_I"/>
</dbReference>
<dbReference type="SUPFAM" id="SSF47413">
    <property type="entry name" value="lambda repressor-like DNA-binding domains"/>
    <property type="match status" value="1"/>
</dbReference>
<gene>
    <name evidence="6" type="ORF">CLV63_11582</name>
</gene>
<comment type="caution">
    <text evidence="6">The sequence shown here is derived from an EMBL/GenBank/DDBJ whole genome shotgun (WGS) entry which is preliminary data.</text>
</comment>
<dbReference type="Gene3D" id="1.10.260.40">
    <property type="entry name" value="lambda repressor-like DNA-binding domains"/>
    <property type="match status" value="1"/>
</dbReference>
<reference evidence="6 7" key="1">
    <citation type="submission" date="2018-03" db="EMBL/GenBank/DDBJ databases">
        <title>Genomic Encyclopedia of Archaeal and Bacterial Type Strains, Phase II (KMG-II): from individual species to whole genera.</title>
        <authorList>
            <person name="Goeker M."/>
        </authorList>
    </citation>
    <scope>NUCLEOTIDE SEQUENCE [LARGE SCALE GENOMIC DNA]</scope>
    <source>
        <strain evidence="6 7">DSM 45312</strain>
    </source>
</reference>
<dbReference type="Pfam" id="PF13377">
    <property type="entry name" value="Peripla_BP_3"/>
    <property type="match status" value="1"/>
</dbReference>
<organism evidence="6 7">
    <name type="scientific">Murinocardiopsis flavida</name>
    <dbReference type="NCBI Taxonomy" id="645275"/>
    <lineage>
        <taxon>Bacteria</taxon>
        <taxon>Bacillati</taxon>
        <taxon>Actinomycetota</taxon>
        <taxon>Actinomycetes</taxon>
        <taxon>Streptosporangiales</taxon>
        <taxon>Nocardiopsidaceae</taxon>
        <taxon>Murinocardiopsis</taxon>
    </lineage>
</organism>
<keyword evidence="4" id="KW-0804">Transcription</keyword>
<evidence type="ECO:0000256" key="4">
    <source>
        <dbReference type="ARBA" id="ARBA00023163"/>
    </source>
</evidence>